<gene>
    <name evidence="2" type="ORF">JYU34_022922</name>
</gene>
<evidence type="ECO:0000256" key="1">
    <source>
        <dbReference type="SAM" id="Phobius"/>
    </source>
</evidence>
<evidence type="ECO:0000313" key="3">
    <source>
        <dbReference type="Proteomes" id="UP000823941"/>
    </source>
</evidence>
<protein>
    <submittedName>
        <fullName evidence="2">Uncharacterized protein</fullName>
    </submittedName>
</protein>
<feature type="transmembrane region" description="Helical" evidence="1">
    <location>
        <begin position="12"/>
        <end position="32"/>
    </location>
</feature>
<reference evidence="2 3" key="1">
    <citation type="submission" date="2021-06" db="EMBL/GenBank/DDBJ databases">
        <title>A haploid diamondback moth (Plutella xylostella L.) genome assembly resolves 31 chromosomes and identifies a diamide resistance mutation.</title>
        <authorList>
            <person name="Ward C.M."/>
            <person name="Perry K.D."/>
            <person name="Baker G."/>
            <person name="Powis K."/>
            <person name="Heckel D.G."/>
            <person name="Baxter S.W."/>
        </authorList>
    </citation>
    <scope>NUCLEOTIDE SEQUENCE [LARGE SCALE GENOMIC DNA]</scope>
    <source>
        <strain evidence="2 3">LV</strain>
        <tissue evidence="2">Single pupa</tissue>
    </source>
</reference>
<organism evidence="2 3">
    <name type="scientific">Plutella xylostella</name>
    <name type="common">Diamondback moth</name>
    <name type="synonym">Plutella maculipennis</name>
    <dbReference type="NCBI Taxonomy" id="51655"/>
    <lineage>
        <taxon>Eukaryota</taxon>
        <taxon>Metazoa</taxon>
        <taxon>Ecdysozoa</taxon>
        <taxon>Arthropoda</taxon>
        <taxon>Hexapoda</taxon>
        <taxon>Insecta</taxon>
        <taxon>Pterygota</taxon>
        <taxon>Neoptera</taxon>
        <taxon>Endopterygota</taxon>
        <taxon>Lepidoptera</taxon>
        <taxon>Glossata</taxon>
        <taxon>Ditrysia</taxon>
        <taxon>Yponomeutoidea</taxon>
        <taxon>Plutellidae</taxon>
        <taxon>Plutella</taxon>
    </lineage>
</organism>
<name>A0ABQ7PP02_PLUXY</name>
<keyword evidence="1" id="KW-1133">Transmembrane helix</keyword>
<keyword evidence="3" id="KW-1185">Reference proteome</keyword>
<dbReference type="EMBL" id="JAHIBW010000286">
    <property type="protein sequence ID" value="KAG7294727.1"/>
    <property type="molecule type" value="Genomic_DNA"/>
</dbReference>
<keyword evidence="1" id="KW-0812">Transmembrane</keyword>
<proteinExistence type="predicted"/>
<evidence type="ECO:0000313" key="2">
    <source>
        <dbReference type="EMBL" id="KAG7294727.1"/>
    </source>
</evidence>
<accession>A0ABQ7PP02</accession>
<comment type="caution">
    <text evidence="2">The sequence shown here is derived from an EMBL/GenBank/DDBJ whole genome shotgun (WGS) entry which is preliminary data.</text>
</comment>
<keyword evidence="1" id="KW-0472">Membrane</keyword>
<sequence length="107" mass="12065">MHHHPPNQERAVNLSILPVSGPVYGILTVYYVRTRTFMVLRTLNILRAAADHLPDDASESVWLAFHKRTSPARLRPRTHIVFEGNSDAGATKTLDLQTVVFVNYSNL</sequence>
<dbReference type="Proteomes" id="UP000823941">
    <property type="component" value="Unassembled WGS sequence"/>
</dbReference>